<dbReference type="AlphaFoldDB" id="A0A5D8Z2T1"/>
<dbReference type="GO" id="GO:0043810">
    <property type="term" value="F:ornithine-acyl [acyl carrier protein] N-acyltransferase activity"/>
    <property type="evidence" value="ECO:0007669"/>
    <property type="project" value="UniProtKB-EC"/>
</dbReference>
<keyword evidence="5" id="KW-0012">Acyltransferase</keyword>
<keyword evidence="12" id="KW-1185">Reference proteome</keyword>
<keyword evidence="2" id="KW-0444">Lipid biosynthesis</keyword>
<protein>
    <recommendedName>
        <fullName evidence="8">L-ornithine N(alpha)-acyltransferase</fullName>
        <ecNumber evidence="7">2.3.2.30</ecNumber>
    </recommendedName>
</protein>
<comment type="function">
    <text evidence="9">Catalyzes the first step in the biosynthesis of ornithine lipids, which are phosphorus-free membrane lipids. Catalyzes the 3-hydroxyacyl-acyl carrier protein-dependent acylation of ornithine to form lyso-ornithine lipid (LOL).</text>
</comment>
<proteinExistence type="inferred from homology"/>
<reference evidence="11 12" key="1">
    <citation type="submission" date="2019-08" db="EMBL/GenBank/DDBJ databases">
        <title>Draft genome sequence of Lysobacter sp. UKS-15.</title>
        <authorList>
            <person name="Im W.-T."/>
        </authorList>
    </citation>
    <scope>NUCLEOTIDE SEQUENCE [LARGE SCALE GENOMIC DNA]</scope>
    <source>
        <strain evidence="11 12">UKS-15</strain>
    </source>
</reference>
<evidence type="ECO:0000256" key="2">
    <source>
        <dbReference type="ARBA" id="ARBA00022516"/>
    </source>
</evidence>
<evidence type="ECO:0000256" key="8">
    <source>
        <dbReference type="ARBA" id="ARBA00039866"/>
    </source>
</evidence>
<dbReference type="Pfam" id="PF13444">
    <property type="entry name" value="Acetyltransf_5"/>
    <property type="match status" value="1"/>
</dbReference>
<evidence type="ECO:0000256" key="6">
    <source>
        <dbReference type="ARBA" id="ARBA00038095"/>
    </source>
</evidence>
<evidence type="ECO:0000313" key="11">
    <source>
        <dbReference type="EMBL" id="TZF89298.1"/>
    </source>
</evidence>
<evidence type="ECO:0000313" key="12">
    <source>
        <dbReference type="Proteomes" id="UP000323164"/>
    </source>
</evidence>
<comment type="similarity">
    <text evidence="6">Belongs to the acetyltransferase family. OlsB subfamily.</text>
</comment>
<evidence type="ECO:0000256" key="1">
    <source>
        <dbReference type="ARBA" id="ARBA00005189"/>
    </source>
</evidence>
<evidence type="ECO:0000256" key="5">
    <source>
        <dbReference type="ARBA" id="ARBA00023315"/>
    </source>
</evidence>
<dbReference type="PANTHER" id="PTHR37323:SF1">
    <property type="entry name" value="L-ORNITHINE N(ALPHA)-ACYLTRANSFERASE"/>
    <property type="match status" value="1"/>
</dbReference>
<comment type="catalytic activity">
    <reaction evidence="10">
        <text>a (3R)-hydroxyacyl-[ACP] + L-ornithine = a lyso-ornithine lipid + holo-[ACP] + H(+)</text>
        <dbReference type="Rhea" id="RHEA:20633"/>
        <dbReference type="Rhea" id="RHEA-COMP:9685"/>
        <dbReference type="Rhea" id="RHEA-COMP:9945"/>
        <dbReference type="ChEBI" id="CHEBI:15378"/>
        <dbReference type="ChEBI" id="CHEBI:46911"/>
        <dbReference type="ChEBI" id="CHEBI:64479"/>
        <dbReference type="ChEBI" id="CHEBI:78827"/>
        <dbReference type="ChEBI" id="CHEBI:138482"/>
        <dbReference type="EC" id="2.3.2.30"/>
    </reaction>
    <physiologicalReaction direction="left-to-right" evidence="10">
        <dbReference type="Rhea" id="RHEA:20634"/>
    </physiologicalReaction>
</comment>
<dbReference type="InterPro" id="IPR052351">
    <property type="entry name" value="Ornithine_N-alpha-AT"/>
</dbReference>
<dbReference type="GO" id="GO:0006629">
    <property type="term" value="P:lipid metabolic process"/>
    <property type="evidence" value="ECO:0007669"/>
    <property type="project" value="UniProtKB-KW"/>
</dbReference>
<dbReference type="Gene3D" id="3.40.630.30">
    <property type="match status" value="1"/>
</dbReference>
<keyword evidence="3 11" id="KW-0808">Transferase</keyword>
<dbReference type="SUPFAM" id="SSF55729">
    <property type="entry name" value="Acyl-CoA N-acyltransferases (Nat)"/>
    <property type="match status" value="1"/>
</dbReference>
<sequence length="268" mass="29052">MHYVSPISVTPGALEVRLARSDDEVRAAQRLRHDVFHAARGHARADALDHDEFDARMDHIVVVDPAYEGNDCGVVGTYRVATHRSAHSAVRGYSSHEFDLAPLASVGGPLMELGRSCVLEPYRTRGVLGLLWRAIGDYVAQNRIDLMFGCASIPGTDVESARAQLSYLHRHHLAPAAIRPRARGDGAIPMPTGMSTTLDDRRALFALEPLIKGYIRLGACIGDGAYVDHDFGTIDVCIVLPTAALSARSVRRYRPTALESHPALAADG</sequence>
<evidence type="ECO:0000256" key="3">
    <source>
        <dbReference type="ARBA" id="ARBA00022679"/>
    </source>
</evidence>
<name>A0A5D8Z2T1_9GAMM</name>
<organism evidence="11 12">
    <name type="scientific">Cognatilysobacter lacus</name>
    <dbReference type="NCBI Taxonomy" id="1643323"/>
    <lineage>
        <taxon>Bacteria</taxon>
        <taxon>Pseudomonadati</taxon>
        <taxon>Pseudomonadota</taxon>
        <taxon>Gammaproteobacteria</taxon>
        <taxon>Lysobacterales</taxon>
        <taxon>Lysobacteraceae</taxon>
        <taxon>Cognatilysobacter</taxon>
    </lineage>
</organism>
<comment type="caution">
    <text evidence="11">The sequence shown here is derived from an EMBL/GenBank/DDBJ whole genome shotgun (WGS) entry which is preliminary data.</text>
</comment>
<accession>A0A5D8Z2T1</accession>
<dbReference type="EC" id="2.3.2.30" evidence="7"/>
<keyword evidence="4" id="KW-0443">Lipid metabolism</keyword>
<evidence type="ECO:0000256" key="9">
    <source>
        <dbReference type="ARBA" id="ARBA00045724"/>
    </source>
</evidence>
<gene>
    <name evidence="11" type="ORF">FW784_08890</name>
</gene>
<dbReference type="RefSeq" id="WP_187770751.1">
    <property type="nucleotide sequence ID" value="NZ_VTRV01000086.1"/>
</dbReference>
<dbReference type="EMBL" id="VTRV01000086">
    <property type="protein sequence ID" value="TZF89298.1"/>
    <property type="molecule type" value="Genomic_DNA"/>
</dbReference>
<dbReference type="Proteomes" id="UP000323164">
    <property type="component" value="Unassembled WGS sequence"/>
</dbReference>
<evidence type="ECO:0000256" key="10">
    <source>
        <dbReference type="ARBA" id="ARBA00047785"/>
    </source>
</evidence>
<evidence type="ECO:0000256" key="4">
    <source>
        <dbReference type="ARBA" id="ARBA00023098"/>
    </source>
</evidence>
<dbReference type="InterPro" id="IPR016181">
    <property type="entry name" value="Acyl_CoA_acyltransferase"/>
</dbReference>
<dbReference type="PANTHER" id="PTHR37323">
    <property type="entry name" value="GCN5-RELATED N-ACETYLTRANSFERASE"/>
    <property type="match status" value="1"/>
</dbReference>
<evidence type="ECO:0000256" key="7">
    <source>
        <dbReference type="ARBA" id="ARBA00039058"/>
    </source>
</evidence>
<comment type="pathway">
    <text evidence="1">Lipid metabolism.</text>
</comment>